<dbReference type="Pfam" id="PF01541">
    <property type="entry name" value="GIY-YIG"/>
    <property type="match status" value="1"/>
</dbReference>
<dbReference type="PANTHER" id="PTHR34477">
    <property type="entry name" value="UPF0213 PROTEIN YHBQ"/>
    <property type="match status" value="1"/>
</dbReference>
<dbReference type="Gene3D" id="3.40.1440.10">
    <property type="entry name" value="GIY-YIG endonuclease"/>
    <property type="match status" value="1"/>
</dbReference>
<reference evidence="3 4" key="1">
    <citation type="journal article" date="2019" name="Int. J. Syst. Evol. Microbiol.">
        <title>The Global Catalogue of Microorganisms (GCM) 10K type strain sequencing project: providing services to taxonomists for standard genome sequencing and annotation.</title>
        <authorList>
            <consortium name="The Broad Institute Genomics Platform"/>
            <consortium name="The Broad Institute Genome Sequencing Center for Infectious Disease"/>
            <person name="Wu L."/>
            <person name="Ma J."/>
        </authorList>
    </citation>
    <scope>NUCLEOTIDE SEQUENCE [LARGE SCALE GENOMIC DNA]</scope>
    <source>
        <strain evidence="3 4">JCM 15910</strain>
    </source>
</reference>
<feature type="domain" description="GIY-YIG" evidence="2">
    <location>
        <begin position="4"/>
        <end position="80"/>
    </location>
</feature>
<evidence type="ECO:0000259" key="2">
    <source>
        <dbReference type="PROSITE" id="PS50164"/>
    </source>
</evidence>
<dbReference type="PANTHER" id="PTHR34477:SF5">
    <property type="entry name" value="BSL5627 PROTEIN"/>
    <property type="match status" value="1"/>
</dbReference>
<keyword evidence="4" id="KW-1185">Reference proteome</keyword>
<evidence type="ECO:0000313" key="3">
    <source>
        <dbReference type="EMBL" id="GAA0865323.1"/>
    </source>
</evidence>
<evidence type="ECO:0000313" key="4">
    <source>
        <dbReference type="Proteomes" id="UP001500738"/>
    </source>
</evidence>
<dbReference type="PROSITE" id="PS50164">
    <property type="entry name" value="GIY_YIG"/>
    <property type="match status" value="1"/>
</dbReference>
<dbReference type="SUPFAM" id="SSF82771">
    <property type="entry name" value="GIY-YIG endonuclease"/>
    <property type="match status" value="1"/>
</dbReference>
<dbReference type="InterPro" id="IPR035901">
    <property type="entry name" value="GIY-YIG_endonuc_sf"/>
</dbReference>
<dbReference type="InterPro" id="IPR050190">
    <property type="entry name" value="UPF0213_domain"/>
</dbReference>
<organism evidence="3 4">
    <name type="scientific">Sphingopyxis soli</name>
    <dbReference type="NCBI Taxonomy" id="592051"/>
    <lineage>
        <taxon>Bacteria</taxon>
        <taxon>Pseudomonadati</taxon>
        <taxon>Pseudomonadota</taxon>
        <taxon>Alphaproteobacteria</taxon>
        <taxon>Sphingomonadales</taxon>
        <taxon>Sphingomonadaceae</taxon>
        <taxon>Sphingopyxis</taxon>
    </lineage>
</organism>
<comment type="caution">
    <text evidence="3">The sequence shown here is derived from an EMBL/GenBank/DDBJ whole genome shotgun (WGS) entry which is preliminary data.</text>
</comment>
<proteinExistence type="inferred from homology"/>
<dbReference type="InterPro" id="IPR000305">
    <property type="entry name" value="GIY-YIG_endonuc"/>
</dbReference>
<comment type="similarity">
    <text evidence="1">Belongs to the UPF0213 family.</text>
</comment>
<sequence>MRERYPCVYIMASGRHGTIYIGVTSDLMARIHQHREGLTGGFTKRYGVKRLVFYEMHGSMDSAITREKQLKAWKRDWKIALIEKENPFWEDRAVGLGFSPLP</sequence>
<protein>
    <submittedName>
        <fullName evidence="3">GIY-YIG nuclease family protein</fullName>
    </submittedName>
</protein>
<dbReference type="CDD" id="cd10448">
    <property type="entry name" value="GIY-YIG_unchar_3"/>
    <property type="match status" value="1"/>
</dbReference>
<dbReference type="Proteomes" id="UP001500738">
    <property type="component" value="Unassembled WGS sequence"/>
</dbReference>
<accession>A0ABN1M7L3</accession>
<dbReference type="RefSeq" id="WP_246553321.1">
    <property type="nucleotide sequence ID" value="NZ_BAAAFE010000008.1"/>
</dbReference>
<gene>
    <name evidence="3" type="ORF">GCM10009115_23390</name>
</gene>
<evidence type="ECO:0000256" key="1">
    <source>
        <dbReference type="ARBA" id="ARBA00007435"/>
    </source>
</evidence>
<dbReference type="EMBL" id="BAAAFE010000008">
    <property type="protein sequence ID" value="GAA0865323.1"/>
    <property type="molecule type" value="Genomic_DNA"/>
</dbReference>
<name>A0ABN1M7L3_9SPHN</name>